<dbReference type="PANTHER" id="PTHR31735">
    <property type="entry name" value="VACUOLAR MEMBRANE PROTEIN YPL162C"/>
    <property type="match status" value="1"/>
</dbReference>
<reference evidence="3 4" key="1">
    <citation type="submission" date="2016-07" db="EMBL/GenBank/DDBJ databases">
        <title>Pervasive Adenine N6-methylation of Active Genes in Fungi.</title>
        <authorList>
            <consortium name="DOE Joint Genome Institute"/>
            <person name="Mondo S.J."/>
            <person name="Dannebaum R.O."/>
            <person name="Kuo R.C."/>
            <person name="Labutti K."/>
            <person name="Haridas S."/>
            <person name="Kuo A."/>
            <person name="Salamov A."/>
            <person name="Ahrendt S.R."/>
            <person name="Lipzen A."/>
            <person name="Sullivan W."/>
            <person name="Andreopoulos W.B."/>
            <person name="Clum A."/>
            <person name="Lindquist E."/>
            <person name="Daum C."/>
            <person name="Ramamoorthy G.K."/>
            <person name="Gryganskyi A."/>
            <person name="Culley D."/>
            <person name="Magnuson J.K."/>
            <person name="James T.Y."/>
            <person name="O'Malley M.A."/>
            <person name="Stajich J.E."/>
            <person name="Spatafora J.W."/>
            <person name="Visel A."/>
            <person name="Grigoriev I.V."/>
        </authorList>
    </citation>
    <scope>NUCLEOTIDE SEQUENCE [LARGE SCALE GENOMIC DNA]</scope>
    <source>
        <strain evidence="3 4">NRRL 1336</strain>
    </source>
</reference>
<dbReference type="InterPro" id="IPR022127">
    <property type="entry name" value="STIMATE/YPL162C"/>
</dbReference>
<keyword evidence="2" id="KW-1133">Transmembrane helix</keyword>
<feature type="transmembrane region" description="Helical" evidence="2">
    <location>
        <begin position="29"/>
        <end position="47"/>
    </location>
</feature>
<evidence type="ECO:0000313" key="3">
    <source>
        <dbReference type="EMBL" id="ORZ13547.1"/>
    </source>
</evidence>
<evidence type="ECO:0000256" key="1">
    <source>
        <dbReference type="SAM" id="MobiDB-lite"/>
    </source>
</evidence>
<name>A0A1X2IBS2_9FUNG</name>
<feature type="region of interest" description="Disordered" evidence="1">
    <location>
        <begin position="248"/>
        <end position="352"/>
    </location>
</feature>
<feature type="transmembrane region" description="Helical" evidence="2">
    <location>
        <begin position="68"/>
        <end position="88"/>
    </location>
</feature>
<keyword evidence="2" id="KW-0812">Transmembrane</keyword>
<evidence type="ECO:0000256" key="2">
    <source>
        <dbReference type="SAM" id="Phobius"/>
    </source>
</evidence>
<proteinExistence type="predicted"/>
<dbReference type="GO" id="GO:0016020">
    <property type="term" value="C:membrane"/>
    <property type="evidence" value="ECO:0007669"/>
    <property type="project" value="TreeGrafter"/>
</dbReference>
<feature type="compositionally biased region" description="Polar residues" evidence="1">
    <location>
        <begin position="297"/>
        <end position="313"/>
    </location>
</feature>
<dbReference type="Proteomes" id="UP000193560">
    <property type="component" value="Unassembled WGS sequence"/>
</dbReference>
<dbReference type="OrthoDB" id="431202at2759"/>
<feature type="transmembrane region" description="Helical" evidence="2">
    <location>
        <begin position="100"/>
        <end position="121"/>
    </location>
</feature>
<sequence length="352" mass="40280">MDHSFHPKDTIFVEEEGDSQQGCKLLDTFAIFVQLLLACIAFSTLILKRQREKPRRPLRIWAFDISKQVVGGIVIHTLNLIVSYISGYSLDDSSPSNPCVWYWLNIFVDTTLGTGIIWGMLHLSQYVARHYGLSGFQSGVYGTPPFKKQLKRWGKQLVVYVSSLVVMKLVVLLLFKICPWLEDFGEWVLGWTLENYKLQVVFVMLIFPLVMNIVQFWIVDTIVKHNAYHTPVYLDEAMDEDILIPIYDDNDDDESDDGSYDFGRNNRRAYNDDDANDNDERWPPLLSTLNDDEQDAVSLSSSLKPLTGLQDSDAYSKNEQDPNPWANTSSTRHGIYDDDGDDDHTPPTAHTR</sequence>
<organism evidence="3 4">
    <name type="scientific">Absidia repens</name>
    <dbReference type="NCBI Taxonomy" id="90262"/>
    <lineage>
        <taxon>Eukaryota</taxon>
        <taxon>Fungi</taxon>
        <taxon>Fungi incertae sedis</taxon>
        <taxon>Mucoromycota</taxon>
        <taxon>Mucoromycotina</taxon>
        <taxon>Mucoromycetes</taxon>
        <taxon>Mucorales</taxon>
        <taxon>Cunninghamellaceae</taxon>
        <taxon>Absidia</taxon>
    </lineage>
</organism>
<feature type="compositionally biased region" description="Acidic residues" evidence="1">
    <location>
        <begin position="248"/>
        <end position="259"/>
    </location>
</feature>
<dbReference type="AlphaFoldDB" id="A0A1X2IBS2"/>
<keyword evidence="4" id="KW-1185">Reference proteome</keyword>
<feature type="transmembrane region" description="Helical" evidence="2">
    <location>
        <begin position="198"/>
        <end position="219"/>
    </location>
</feature>
<gene>
    <name evidence="3" type="ORF">BCR42DRAFT_418531</name>
</gene>
<comment type="caution">
    <text evidence="3">The sequence shown here is derived from an EMBL/GenBank/DDBJ whole genome shotgun (WGS) entry which is preliminary data.</text>
</comment>
<dbReference type="STRING" id="90262.A0A1X2IBS2"/>
<dbReference type="PANTHER" id="PTHR31735:SF1">
    <property type="entry name" value="VACUOLAR MEMBRANE PROTEIN YPL162C"/>
    <property type="match status" value="1"/>
</dbReference>
<protein>
    <submittedName>
        <fullName evidence="3">Vaculolar membrane protein-domain-containing protein</fullName>
    </submittedName>
</protein>
<keyword evidence="2" id="KW-0472">Membrane</keyword>
<dbReference type="EMBL" id="MCGE01000016">
    <property type="protein sequence ID" value="ORZ13547.1"/>
    <property type="molecule type" value="Genomic_DNA"/>
</dbReference>
<dbReference type="Pfam" id="PF12400">
    <property type="entry name" value="STIMATE"/>
    <property type="match status" value="1"/>
</dbReference>
<feature type="transmembrane region" description="Helical" evidence="2">
    <location>
        <begin position="157"/>
        <end position="178"/>
    </location>
</feature>
<evidence type="ECO:0000313" key="4">
    <source>
        <dbReference type="Proteomes" id="UP000193560"/>
    </source>
</evidence>
<accession>A0A1X2IBS2</accession>